<reference evidence="4" key="1">
    <citation type="submission" date="2022-08" db="EMBL/GenBank/DDBJ databases">
        <authorList>
            <person name="Kallberg Y."/>
            <person name="Tangrot J."/>
            <person name="Rosling A."/>
        </authorList>
    </citation>
    <scope>NUCLEOTIDE SEQUENCE</scope>
    <source>
        <strain evidence="4">Wild A</strain>
    </source>
</reference>
<keyword evidence="2" id="KW-0677">Repeat</keyword>
<keyword evidence="3" id="KW-0732">Signal</keyword>
<dbReference type="PANTHER" id="PTHR46093:SF18">
    <property type="entry name" value="FIBRONECTIN TYPE-III DOMAIN-CONTAINING PROTEIN"/>
    <property type="match status" value="1"/>
</dbReference>
<dbReference type="OrthoDB" id="2363659at2759"/>
<keyword evidence="1" id="KW-0880">Kelch repeat</keyword>
<dbReference type="SUPFAM" id="SSF117281">
    <property type="entry name" value="Kelch motif"/>
    <property type="match status" value="1"/>
</dbReference>
<proteinExistence type="predicted"/>
<dbReference type="InterPro" id="IPR015915">
    <property type="entry name" value="Kelch-typ_b-propeller"/>
</dbReference>
<feature type="signal peptide" evidence="3">
    <location>
        <begin position="1"/>
        <end position="21"/>
    </location>
</feature>
<protein>
    <submittedName>
        <fullName evidence="4">4227_t:CDS:1</fullName>
    </submittedName>
</protein>
<evidence type="ECO:0000256" key="2">
    <source>
        <dbReference type="ARBA" id="ARBA00022737"/>
    </source>
</evidence>
<dbReference type="Gene3D" id="2.120.10.80">
    <property type="entry name" value="Kelch-type beta propeller"/>
    <property type="match status" value="1"/>
</dbReference>
<keyword evidence="5" id="KW-1185">Reference proteome</keyword>
<dbReference type="PANTHER" id="PTHR46093">
    <property type="entry name" value="ACYL-COA-BINDING DOMAIN-CONTAINING PROTEIN 5"/>
    <property type="match status" value="1"/>
</dbReference>
<dbReference type="AlphaFoldDB" id="A0A9W4SNG0"/>
<evidence type="ECO:0000313" key="5">
    <source>
        <dbReference type="Proteomes" id="UP001153678"/>
    </source>
</evidence>
<dbReference type="Proteomes" id="UP001153678">
    <property type="component" value="Unassembled WGS sequence"/>
</dbReference>
<dbReference type="Pfam" id="PF24681">
    <property type="entry name" value="Kelch_KLHDC2_KLHL20_DRC7"/>
    <property type="match status" value="1"/>
</dbReference>
<accession>A0A9W4SNG0</accession>
<evidence type="ECO:0000256" key="3">
    <source>
        <dbReference type="SAM" id="SignalP"/>
    </source>
</evidence>
<evidence type="ECO:0000313" key="4">
    <source>
        <dbReference type="EMBL" id="CAI2174743.1"/>
    </source>
</evidence>
<organism evidence="4 5">
    <name type="scientific">Funneliformis geosporum</name>
    <dbReference type="NCBI Taxonomy" id="1117311"/>
    <lineage>
        <taxon>Eukaryota</taxon>
        <taxon>Fungi</taxon>
        <taxon>Fungi incertae sedis</taxon>
        <taxon>Mucoromycota</taxon>
        <taxon>Glomeromycotina</taxon>
        <taxon>Glomeromycetes</taxon>
        <taxon>Glomerales</taxon>
        <taxon>Glomeraceae</taxon>
        <taxon>Funneliformis</taxon>
    </lineage>
</organism>
<dbReference type="EMBL" id="CAMKVN010001252">
    <property type="protein sequence ID" value="CAI2174743.1"/>
    <property type="molecule type" value="Genomic_DNA"/>
</dbReference>
<name>A0A9W4SNG0_9GLOM</name>
<gene>
    <name evidence="4" type="ORF">FWILDA_LOCUS6746</name>
</gene>
<evidence type="ECO:0000256" key="1">
    <source>
        <dbReference type="ARBA" id="ARBA00022441"/>
    </source>
</evidence>
<sequence>MTYNRLCFIYILIHLLIRIESFTPEVRHAHSSVLVGNKLYIFGGKNETAYTNEVFYLDVSQQFDTGLPPWTDLTLNSGIGFRSGWSTTVALNDDNDDPTIFLIGGFMFDKYSDKDAFTSLVHRFNPKFGQWDALIISGKEPDRRRDIQAVADDSGKI</sequence>
<feature type="chain" id="PRO_5040919615" evidence="3">
    <location>
        <begin position="22"/>
        <end position="157"/>
    </location>
</feature>
<comment type="caution">
    <text evidence="4">The sequence shown here is derived from an EMBL/GenBank/DDBJ whole genome shotgun (WGS) entry which is preliminary data.</text>
</comment>